<evidence type="ECO:0000313" key="3">
    <source>
        <dbReference type="EMBL" id="KAK3941394.1"/>
    </source>
</evidence>
<dbReference type="AlphaFoldDB" id="A0AAN6N8Z9"/>
<protein>
    <submittedName>
        <fullName evidence="3">Uncharacterized protein</fullName>
    </submittedName>
</protein>
<accession>A0AAN6N8Z9</accession>
<sequence>MASSDGSSSAWAEYGYTHDATATHHNSPRSVSPLSFQENDVTDIASSYGLVPHPVQQPQENASKQPSYHVEEWEELRVAEDDQQDARAATETATSNEKTPFPMARMPTARHHHRILRSWRWEFITLLIGLGLVAAMAAILGHFDGQRMPDWGYSINLSTLLAMLATIFRSSLVAVIGQIISQMKWSWFMNNPRQQPQPLRHLQDFDDGSRNALGAALLIPTAIRGASPMAALSALAMVLSLAVGPMVQQAIRTTDCIQPASQGNASIPYAHYVPRTGGYHGQGERSVDVNTQLAAYTSITGPTGPGNQITVSCVTGNCTFPDGDPIVGNDITPSSDANDEEVSHSTIGLCSRCVNTTSLVQASTAGDGFSVFYTLPNGVNITDGPYGVYVNVGTDSNLTWAGHLVTSDLAAASRWAFANVTLLMLTQAGCGQNYTANCTAPAPGNNGSTSTGTTLRSHGVVAATCSIYPCMRSYTTSVANNVLSERPLSSTVAVPAMDNNNNNSAIGEDYVTGYNALGNVLLHYTAIQSPCRVNGTVYVTAQNMSSAHNATSLRLYERNAEGSFEWRNVSAPEQCIYRHNGPFGSALTKLFTQTIFSGSCAVDPHITGPSCGGTADQTGLRMWLMNVQNNNSATTESVSSYLDSFTQAMTNKYRVLFGSATYDGYVDPGPDLVEPGEVQGIVWQTSVCTSVQWRWLMLPGALPIVTMALLAWVVGRSWARRFEEPVWKESVLPATLYRERFMTSDGTVIGPLQYYGAAAPAETQTEGRQNRLMDVEEMTRIASNMHVSFHLPENAETYAGKEEQGGEWPRKRQRRVSLDSLLTVR</sequence>
<feature type="region of interest" description="Disordered" evidence="1">
    <location>
        <begin position="47"/>
        <end position="103"/>
    </location>
</feature>
<dbReference type="Proteomes" id="UP001303473">
    <property type="component" value="Unassembled WGS sequence"/>
</dbReference>
<dbReference type="EMBL" id="MU853783">
    <property type="protein sequence ID" value="KAK3941394.1"/>
    <property type="molecule type" value="Genomic_DNA"/>
</dbReference>
<keyword evidence="2" id="KW-0472">Membrane</keyword>
<feature type="compositionally biased region" description="Basic and acidic residues" evidence="1">
    <location>
        <begin position="69"/>
        <end position="80"/>
    </location>
</feature>
<name>A0AAN6N8Z9_9PEZI</name>
<proteinExistence type="predicted"/>
<gene>
    <name evidence="3" type="ORF">QBC46DRAFT_382603</name>
</gene>
<feature type="transmembrane region" description="Helical" evidence="2">
    <location>
        <begin position="155"/>
        <end position="180"/>
    </location>
</feature>
<keyword evidence="4" id="KW-1185">Reference proteome</keyword>
<keyword evidence="2" id="KW-0812">Transmembrane</keyword>
<reference evidence="4" key="1">
    <citation type="journal article" date="2023" name="Mol. Phylogenet. Evol.">
        <title>Genome-scale phylogeny and comparative genomics of the fungal order Sordariales.</title>
        <authorList>
            <person name="Hensen N."/>
            <person name="Bonometti L."/>
            <person name="Westerberg I."/>
            <person name="Brannstrom I.O."/>
            <person name="Guillou S."/>
            <person name="Cros-Aarteil S."/>
            <person name="Calhoun S."/>
            <person name="Haridas S."/>
            <person name="Kuo A."/>
            <person name="Mondo S."/>
            <person name="Pangilinan J."/>
            <person name="Riley R."/>
            <person name="LaButti K."/>
            <person name="Andreopoulos B."/>
            <person name="Lipzen A."/>
            <person name="Chen C."/>
            <person name="Yan M."/>
            <person name="Daum C."/>
            <person name="Ng V."/>
            <person name="Clum A."/>
            <person name="Steindorff A."/>
            <person name="Ohm R.A."/>
            <person name="Martin F."/>
            <person name="Silar P."/>
            <person name="Natvig D.O."/>
            <person name="Lalanne C."/>
            <person name="Gautier V."/>
            <person name="Ament-Velasquez S.L."/>
            <person name="Kruys A."/>
            <person name="Hutchinson M.I."/>
            <person name="Powell A.J."/>
            <person name="Barry K."/>
            <person name="Miller A.N."/>
            <person name="Grigoriev I.V."/>
            <person name="Debuchy R."/>
            <person name="Gladieux P."/>
            <person name="Hiltunen Thoren M."/>
            <person name="Johannesson H."/>
        </authorList>
    </citation>
    <scope>NUCLEOTIDE SEQUENCE [LARGE SCALE GENOMIC DNA]</scope>
    <source>
        <strain evidence="4">CBS 340.73</strain>
    </source>
</reference>
<dbReference type="Pfam" id="PF11374">
    <property type="entry name" value="DUF3176"/>
    <property type="match status" value="1"/>
</dbReference>
<evidence type="ECO:0000256" key="1">
    <source>
        <dbReference type="SAM" id="MobiDB-lite"/>
    </source>
</evidence>
<evidence type="ECO:0000313" key="4">
    <source>
        <dbReference type="Proteomes" id="UP001303473"/>
    </source>
</evidence>
<comment type="caution">
    <text evidence="3">The sequence shown here is derived from an EMBL/GenBank/DDBJ whole genome shotgun (WGS) entry which is preliminary data.</text>
</comment>
<keyword evidence="2" id="KW-1133">Transmembrane helix</keyword>
<dbReference type="PANTHER" id="PTHR35394:SF5">
    <property type="entry name" value="DUF3176 DOMAIN-CONTAINING PROTEIN"/>
    <property type="match status" value="1"/>
</dbReference>
<evidence type="ECO:0000256" key="2">
    <source>
        <dbReference type="SAM" id="Phobius"/>
    </source>
</evidence>
<organism evidence="3 4">
    <name type="scientific">Diplogelasinospora grovesii</name>
    <dbReference type="NCBI Taxonomy" id="303347"/>
    <lineage>
        <taxon>Eukaryota</taxon>
        <taxon>Fungi</taxon>
        <taxon>Dikarya</taxon>
        <taxon>Ascomycota</taxon>
        <taxon>Pezizomycotina</taxon>
        <taxon>Sordariomycetes</taxon>
        <taxon>Sordariomycetidae</taxon>
        <taxon>Sordariales</taxon>
        <taxon>Diplogelasinosporaceae</taxon>
        <taxon>Diplogelasinospora</taxon>
    </lineage>
</organism>
<dbReference type="InterPro" id="IPR021514">
    <property type="entry name" value="DUF3176"/>
</dbReference>
<feature type="transmembrane region" description="Helical" evidence="2">
    <location>
        <begin position="229"/>
        <end position="247"/>
    </location>
</feature>
<dbReference type="PANTHER" id="PTHR35394">
    <property type="entry name" value="DUF3176 DOMAIN-CONTAINING PROTEIN"/>
    <property type="match status" value="1"/>
</dbReference>
<feature type="transmembrane region" description="Helical" evidence="2">
    <location>
        <begin position="123"/>
        <end position="143"/>
    </location>
</feature>
<feature type="compositionally biased region" description="Polar residues" evidence="1">
    <location>
        <begin position="56"/>
        <end position="66"/>
    </location>
</feature>